<dbReference type="CDD" id="cd05402">
    <property type="entry name" value="NT_PAP_TUTase"/>
    <property type="match status" value="1"/>
</dbReference>
<evidence type="ECO:0000256" key="1">
    <source>
        <dbReference type="SAM" id="MobiDB-lite"/>
    </source>
</evidence>
<feature type="region of interest" description="Disordered" evidence="1">
    <location>
        <begin position="1"/>
        <end position="23"/>
    </location>
</feature>
<name>A0A1Y3DJY5_PLAKN</name>
<gene>
    <name evidence="3" type="ORF">PKNOH_S140264900</name>
</gene>
<feature type="domain" description="Poly(A) RNA polymerase mitochondrial-like central palm" evidence="2">
    <location>
        <begin position="285"/>
        <end position="409"/>
    </location>
</feature>
<feature type="compositionally biased region" description="Basic and acidic residues" evidence="1">
    <location>
        <begin position="76"/>
        <end position="113"/>
    </location>
</feature>
<feature type="compositionally biased region" description="Basic and acidic residues" evidence="1">
    <location>
        <begin position="698"/>
        <end position="709"/>
    </location>
</feature>
<reference evidence="3 4" key="1">
    <citation type="submission" date="2017-05" db="EMBL/GenBank/DDBJ databases">
        <title>PacBio assembly of a Plasmodium knowlesi genome sequence with Hi-C correction and manual annotation of the SICAvar gene family.</title>
        <authorList>
            <person name="Lapp S.A."/>
            <person name="Geraldo J.A."/>
            <person name="Chien J.-T."/>
            <person name="Ay F."/>
            <person name="Pakala S.B."/>
            <person name="Batugedara G."/>
            <person name="Humphrey J.C."/>
            <person name="Debarry J.D."/>
            <person name="Le Roch K.G."/>
            <person name="Galinski M.R."/>
            <person name="Kissinger J.C."/>
        </authorList>
    </citation>
    <scope>NUCLEOTIDE SEQUENCE [LARGE SCALE GENOMIC DNA]</scope>
    <source>
        <strain evidence="4">Malayan Strain Pk1 (A+)</strain>
    </source>
</reference>
<dbReference type="SUPFAM" id="SSF81301">
    <property type="entry name" value="Nucleotidyltransferase"/>
    <property type="match status" value="1"/>
</dbReference>
<dbReference type="eggNOG" id="KOG1906">
    <property type="taxonomic scope" value="Eukaryota"/>
</dbReference>
<feature type="compositionally biased region" description="Basic and acidic residues" evidence="1">
    <location>
        <begin position="41"/>
        <end position="55"/>
    </location>
</feature>
<dbReference type="InterPro" id="IPR043519">
    <property type="entry name" value="NT_sf"/>
</dbReference>
<dbReference type="GO" id="GO:0005730">
    <property type="term" value="C:nucleolus"/>
    <property type="evidence" value="ECO:0007669"/>
    <property type="project" value="TreeGrafter"/>
</dbReference>
<dbReference type="OMA" id="ENPYGEN"/>
<dbReference type="GO" id="GO:0031499">
    <property type="term" value="C:TRAMP complex"/>
    <property type="evidence" value="ECO:0007669"/>
    <property type="project" value="TreeGrafter"/>
</dbReference>
<sequence>MTKGKRINRGMMGGKVKLSKKKKFAKKMDALKGKLYRALGERLSGDEGGKRHPPWETKISGWTNRTGHEPTSQANRDMEQKMKKQQKGEKRVHKDEEEEHQFGRDPYRSDPFRGKSHPRAINPDRYNDPHRKEHKVKRIDGVDIEKKRGTPHRMQLRWLHEEHEKSLIHFMKRNQNLSFNNYLDDLRRVYFCTGKTTDTYRMMIRDMDTNMRAILGVKHQHSRSAPPERSPASELSLPGSASLSTSACASSAPCAFPVGEDQVNHFVEKQYLLSSTIELFYNLGKEVMYLTELMKSRRHEIAMRQKLLKEVQIFIKAVYPQVYLLIFGSCNTELDLYNSDIDICIYNNVENDRTNIRKLYNEMKRNKLFQNATIKQIIGAKVPIIKCFFTHIQISIDFSFNQVSAIVSTVETQSFLKKNPLIKYVVIFFKIVLSEYNLNDAFQGGISSFKLFLILVKFLKEHVFVFYEKNIYLYIGEVVHKFVSYLSLFRDKSDDSMASFFSAIYNYNIPTQAINQSTQFVGHAPTPFKPTLQLVKRRSTKVIKKLFNHIFCKLGLANQNFNEKKGDFTFDKLFQVRQSMKEVLYSLADMLIYLVRKKNKNISPEYDTVIFSDALSIVAFFHFLREERLNRFLRDTYRFLHHKVVSLSNNEIPIQIPPTDHVIIDIYDESKVEVTQEQYLPPEVTRAEVNAPNGHLSDTQEEKHNHNTHSDGPIDDTCDKTGNMADHLVKRSKELPSFLRYFQCDTFDEVQANVNHLYLSMGHKINNQNRFVKKICSKLVIINSMMDLNKLLSNRFHYHQIFLPSTEERKCKDPSTSPHEGGPQDLTKVAALKRQMLASLVRFKNYDPSEVMGFEIKNEFFVNSASTVFK</sequence>
<protein>
    <recommendedName>
        <fullName evidence="2">Poly(A) RNA polymerase mitochondrial-like central palm domain-containing protein</fullName>
    </recommendedName>
</protein>
<dbReference type="VEuPathDB" id="PlasmoDB:PKA1H_140052300"/>
<dbReference type="AlphaFoldDB" id="A0A1Y3DJY5"/>
<feature type="compositionally biased region" description="Polar residues" evidence="1">
    <location>
        <begin position="60"/>
        <end position="75"/>
    </location>
</feature>
<comment type="caution">
    <text evidence="3">The sequence shown here is derived from an EMBL/GenBank/DDBJ whole genome shotgun (WGS) entry which is preliminary data.</text>
</comment>
<dbReference type="InterPro" id="IPR054708">
    <property type="entry name" value="MTPAP-like_central"/>
</dbReference>
<dbReference type="Gene3D" id="1.10.1410.10">
    <property type="match status" value="1"/>
</dbReference>
<dbReference type="GO" id="GO:0043634">
    <property type="term" value="P:polyadenylation-dependent ncRNA catabolic process"/>
    <property type="evidence" value="ECO:0007669"/>
    <property type="project" value="TreeGrafter"/>
</dbReference>
<dbReference type="OrthoDB" id="273917at2759"/>
<proteinExistence type="predicted"/>
<dbReference type="GO" id="GO:0003729">
    <property type="term" value="F:mRNA binding"/>
    <property type="evidence" value="ECO:0007669"/>
    <property type="project" value="TreeGrafter"/>
</dbReference>
<feature type="region of interest" description="Disordered" evidence="1">
    <location>
        <begin position="41"/>
        <end position="129"/>
    </location>
</feature>
<feature type="compositionally biased region" description="Low complexity" evidence="1">
    <location>
        <begin position="223"/>
        <end position="238"/>
    </location>
</feature>
<feature type="region of interest" description="Disordered" evidence="1">
    <location>
        <begin position="218"/>
        <end position="238"/>
    </location>
</feature>
<organism evidence="3 4">
    <name type="scientific">Plasmodium knowlesi</name>
    <dbReference type="NCBI Taxonomy" id="5850"/>
    <lineage>
        <taxon>Eukaryota</taxon>
        <taxon>Sar</taxon>
        <taxon>Alveolata</taxon>
        <taxon>Apicomplexa</taxon>
        <taxon>Aconoidasida</taxon>
        <taxon>Haemosporida</taxon>
        <taxon>Plasmodiidae</taxon>
        <taxon>Plasmodium</taxon>
        <taxon>Plasmodium (Plasmodium)</taxon>
    </lineage>
</organism>
<dbReference type="VEuPathDB" id="PlasmoDB:PKNH_1446800"/>
<dbReference type="VEuPathDB" id="PlasmoDB:PKNOH_S140264900"/>
<feature type="region of interest" description="Disordered" evidence="1">
    <location>
        <begin position="689"/>
        <end position="716"/>
    </location>
</feature>
<dbReference type="SUPFAM" id="SSF81631">
    <property type="entry name" value="PAP/OAS1 substrate-binding domain"/>
    <property type="match status" value="1"/>
</dbReference>
<dbReference type="PANTHER" id="PTHR23092:SF15">
    <property type="entry name" value="INACTIVE NON-CANONICAL POLY(A) RNA POLYMERASE PROTEIN TRF4-2-RELATED"/>
    <property type="match status" value="1"/>
</dbReference>
<dbReference type="Proteomes" id="UP000195012">
    <property type="component" value="Unassembled WGS sequence"/>
</dbReference>
<dbReference type="GO" id="GO:1990817">
    <property type="term" value="F:poly(A) RNA polymerase activity"/>
    <property type="evidence" value="ECO:0007669"/>
    <property type="project" value="InterPro"/>
</dbReference>
<evidence type="ECO:0000313" key="3">
    <source>
        <dbReference type="EMBL" id="OTN63745.1"/>
    </source>
</evidence>
<evidence type="ECO:0000259" key="2">
    <source>
        <dbReference type="Pfam" id="PF22600"/>
    </source>
</evidence>
<dbReference type="Pfam" id="PF22600">
    <property type="entry name" value="MTPAP-like_central"/>
    <property type="match status" value="1"/>
</dbReference>
<dbReference type="GO" id="GO:0031123">
    <property type="term" value="P:RNA 3'-end processing"/>
    <property type="evidence" value="ECO:0007669"/>
    <property type="project" value="TreeGrafter"/>
</dbReference>
<dbReference type="EMBL" id="NETL01000028">
    <property type="protein sequence ID" value="OTN63745.1"/>
    <property type="molecule type" value="Genomic_DNA"/>
</dbReference>
<dbReference type="InterPro" id="IPR045862">
    <property type="entry name" value="Trf4-like"/>
</dbReference>
<evidence type="ECO:0000313" key="4">
    <source>
        <dbReference type="Proteomes" id="UP000195012"/>
    </source>
</evidence>
<accession>A0A1Y3DJY5</accession>
<dbReference type="Gene3D" id="3.30.460.10">
    <property type="entry name" value="Beta Polymerase, domain 2"/>
    <property type="match status" value="1"/>
</dbReference>
<dbReference type="PANTHER" id="PTHR23092">
    <property type="entry name" value="POLY(A) RNA POLYMERASE"/>
    <property type="match status" value="1"/>
</dbReference>